<keyword evidence="3" id="KW-1185">Reference proteome</keyword>
<dbReference type="InterPro" id="IPR017146">
    <property type="entry name" value="Lanti_2_LanM"/>
</dbReference>
<dbReference type="RefSeq" id="WP_088269864.1">
    <property type="nucleotide sequence ID" value="NZ_BMKI01000005.1"/>
</dbReference>
<dbReference type="Pfam" id="PF05147">
    <property type="entry name" value="LANC_like"/>
    <property type="match status" value="1"/>
</dbReference>
<dbReference type="SUPFAM" id="SSF158745">
    <property type="entry name" value="LanC-like"/>
    <property type="match status" value="1"/>
</dbReference>
<evidence type="ECO:0000259" key="1">
    <source>
        <dbReference type="Pfam" id="PF13575"/>
    </source>
</evidence>
<proteinExistence type="predicted"/>
<evidence type="ECO:0000313" key="3">
    <source>
        <dbReference type="Proteomes" id="UP000630615"/>
    </source>
</evidence>
<dbReference type="SMART" id="SM01260">
    <property type="entry name" value="LANC_like"/>
    <property type="match status" value="1"/>
</dbReference>
<dbReference type="InterPro" id="IPR007822">
    <property type="entry name" value="LANC-like"/>
</dbReference>
<organism evidence="2 3">
    <name type="scientific">Enterococcus wangshanyuanii</name>
    <dbReference type="NCBI Taxonomy" id="2005703"/>
    <lineage>
        <taxon>Bacteria</taxon>
        <taxon>Bacillati</taxon>
        <taxon>Bacillota</taxon>
        <taxon>Bacilli</taxon>
        <taxon>Lactobacillales</taxon>
        <taxon>Enterococcaceae</taxon>
        <taxon>Enterococcus</taxon>
    </lineage>
</organism>
<dbReference type="NCBIfam" id="TIGR03897">
    <property type="entry name" value="lanti_2_LanM"/>
    <property type="match status" value="1"/>
</dbReference>
<comment type="caution">
    <text evidence="2">The sequence shown here is derived from an EMBL/GenBank/DDBJ whole genome shotgun (WGS) entry which is preliminary data.</text>
</comment>
<dbReference type="InterPro" id="IPR025410">
    <property type="entry name" value="Lant_dehyd"/>
</dbReference>
<dbReference type="Proteomes" id="UP000630615">
    <property type="component" value="Unassembled WGS sequence"/>
</dbReference>
<dbReference type="Gene3D" id="1.50.10.20">
    <property type="match status" value="1"/>
</dbReference>
<protein>
    <submittedName>
        <fullName evidence="2">Type 2 lantibiotic biosynthesis protein</fullName>
    </submittedName>
</protein>
<evidence type="ECO:0000313" key="2">
    <source>
        <dbReference type="EMBL" id="GGC93556.1"/>
    </source>
</evidence>
<sequence length="963" mass="111929">MIEEVTYSYATTISERIQCWKDLKIDDEEEKQFLKKWQARKSLLTPADFNAMLKQYSYDELLFSRAFLPFTEERAKLLLPEIEKSQWFQLHQRLFKDEVSLKELNLSAALRFHLAFYEKHIRGLAKKYSEILITEEVICDLVEQLRKEFFFISQKTLAWDVHQMIEEYQLKEESKEAEFVSYIKEFLGDKQRTYLFFAEYPTLARLLAVRLTFACDVIETFLASLSHSTEQLVELFHVESPFKLVDVSLGQGDSHEHGKTVIQFQLGEVSLVFKFKELKIGERFNELLTYVEEIDKTASFYKVQRFVQPDFTIEEKVGYKECTKENEVVEFYQQYGKLLALTYWLGATDLHMENVIAHGNQPVLIDVETLIRPDITHTKKNTRQLRIEKNSVIVTGLIPQRKQWKREIELDALSGTKQKLPQKVSRLKEEHSSEIAFHLEEAYMPGANNIPCLNGIEVDYHKYRKVILTAFKEMNTLLLKNKTVFIKKVKELFSGIQIRLIYRDTQDYGNLLNFTLHTDCMSNYIEREKVIENVWASKVVPKALISTEVESLLVHDIPFFTANTSSTSIYVNGQEFSQMLKYSPLQETVAHMEQITKTTSQFSYLLLKESLEMLEYDVQKIEIPENNPTIQEPLLQRAADIGDKIIEQLALDTKIQTIDWLSILPADDLDILISYPGKDLYEGSGGVYLFFVYLNHYVPKKTYQRVIDILKKEIFDCTDNEEAYESAFFSDGMRLTIAFYAYRLLGDEKYRHYLEDSLEVLFRTSNSQKNQQSEWIYGRSSLLAVLTVIYQSLKLPLAKQVLAKYMDSMACQEMTDNSFAHGYAGVLYGVYQANQVLQDKKAETILLWYKEKFIEKLATEQIQNDSWCRGSLGIRYVCERLQIDFPIEKVNSLPSQNDCLCHGTAGTAEDYTDNNMLLVKKSFILKSDSESYPISLFGGLAGIGYQLLRTFNVHEVPSVLFIQ</sequence>
<accession>A0ABQ1P916</accession>
<name>A0ABQ1P916_9ENTE</name>
<dbReference type="Pfam" id="PF13575">
    <property type="entry name" value="DUF4135"/>
    <property type="match status" value="1"/>
</dbReference>
<feature type="domain" description="Lantibiotic biosynthesis protein dehydration" evidence="1">
    <location>
        <begin position="200"/>
        <end position="562"/>
    </location>
</feature>
<dbReference type="CDD" id="cd04792">
    <property type="entry name" value="LanM-like"/>
    <property type="match status" value="1"/>
</dbReference>
<dbReference type="PIRSF" id="PIRSF037228">
    <property type="entry name" value="Lant_mod_RumM"/>
    <property type="match status" value="1"/>
</dbReference>
<reference evidence="3" key="1">
    <citation type="journal article" date="2019" name="Int. J. Syst. Evol. Microbiol.">
        <title>The Global Catalogue of Microorganisms (GCM) 10K type strain sequencing project: providing services to taxonomists for standard genome sequencing and annotation.</title>
        <authorList>
            <consortium name="The Broad Institute Genomics Platform"/>
            <consortium name="The Broad Institute Genome Sequencing Center for Infectious Disease"/>
            <person name="Wu L."/>
            <person name="Ma J."/>
        </authorList>
    </citation>
    <scope>NUCLEOTIDE SEQUENCE [LARGE SCALE GENOMIC DNA]</scope>
    <source>
        <strain evidence="3">CGMCC 1.15942</strain>
    </source>
</reference>
<dbReference type="EMBL" id="BMKI01000005">
    <property type="protein sequence ID" value="GGC93556.1"/>
    <property type="molecule type" value="Genomic_DNA"/>
</dbReference>
<gene>
    <name evidence="2" type="primary">cylM</name>
    <name evidence="2" type="ORF">GCM10011573_23990</name>
</gene>